<keyword evidence="10" id="KW-0276">Fatty acid metabolism</keyword>
<evidence type="ECO:0000256" key="31">
    <source>
        <dbReference type="ARBA" id="ARBA00049068"/>
    </source>
</evidence>
<comment type="catalytic activity">
    <reaction evidence="30">
        <text>6-trans-leukotriene B4 + NADP(+) = 12-oxo-(5S)-hydroxy-(6E,8E,10E,14Z)-eicosatetraenoate + NADPH + H(+)</text>
        <dbReference type="Rhea" id="RHEA:51204"/>
        <dbReference type="ChEBI" id="CHEBI:15378"/>
        <dbReference type="ChEBI" id="CHEBI:57783"/>
        <dbReference type="ChEBI" id="CHEBI:58349"/>
        <dbReference type="ChEBI" id="CHEBI:90723"/>
        <dbReference type="ChEBI" id="CHEBI:133974"/>
    </reaction>
    <physiologicalReaction direction="left-to-right" evidence="30">
        <dbReference type="Rhea" id="RHEA:51205"/>
    </physiologicalReaction>
</comment>
<comment type="caution">
    <text evidence="36">The sequence shown here is derived from an EMBL/GenBank/DDBJ whole genome shotgun (WGS) entry which is preliminary data.</text>
</comment>
<comment type="subunit">
    <text evidence="3">Monomer or homodimer.</text>
</comment>
<evidence type="ECO:0000313" key="37">
    <source>
        <dbReference type="Proteomes" id="UP001431783"/>
    </source>
</evidence>
<dbReference type="PANTHER" id="PTHR43205">
    <property type="entry name" value="PROSTAGLANDIN REDUCTASE"/>
    <property type="match status" value="1"/>
</dbReference>
<comment type="catalytic activity">
    <reaction evidence="32">
        <text>13,14-dihydro-15-oxo-prostaglandin E1 + NADP(+) = 15-oxoprostaglandin E1 + NADPH + H(+)</text>
        <dbReference type="Rhea" id="RHEA:50584"/>
        <dbReference type="ChEBI" id="CHEBI:15378"/>
        <dbReference type="ChEBI" id="CHEBI:57401"/>
        <dbReference type="ChEBI" id="CHEBI:57783"/>
        <dbReference type="ChEBI" id="CHEBI:58349"/>
        <dbReference type="ChEBI" id="CHEBI:133408"/>
    </reaction>
    <physiologicalReaction direction="right-to-left" evidence="32">
        <dbReference type="Rhea" id="RHEA:50586"/>
    </physiologicalReaction>
</comment>
<evidence type="ECO:0000256" key="12">
    <source>
        <dbReference type="ARBA" id="ARBA00022990"/>
    </source>
</evidence>
<comment type="catalytic activity">
    <reaction evidence="21">
        <text>decanal + NADP(+) = (2E)-decenal + NADPH + H(+)</text>
        <dbReference type="Rhea" id="RHEA:50612"/>
        <dbReference type="ChEBI" id="CHEBI:15378"/>
        <dbReference type="ChEBI" id="CHEBI:31457"/>
        <dbReference type="ChEBI" id="CHEBI:57783"/>
        <dbReference type="ChEBI" id="CHEBI:58349"/>
        <dbReference type="ChEBI" id="CHEBI:133455"/>
    </reaction>
    <physiologicalReaction direction="right-to-left" evidence="21">
        <dbReference type="Rhea" id="RHEA:50614"/>
    </physiologicalReaction>
</comment>
<dbReference type="InterPro" id="IPR013149">
    <property type="entry name" value="ADH-like_C"/>
</dbReference>
<evidence type="ECO:0000256" key="7">
    <source>
        <dbReference type="ARBA" id="ARBA00022490"/>
    </source>
</evidence>
<comment type="catalytic activity">
    <reaction evidence="22">
        <text>pentan-2-one + NADP(+) = (E)-pent-3-en-2-one + NADPH + H(+)</text>
        <dbReference type="Rhea" id="RHEA:50788"/>
        <dbReference type="ChEBI" id="CHEBI:15378"/>
        <dbReference type="ChEBI" id="CHEBI:16472"/>
        <dbReference type="ChEBI" id="CHEBI:57783"/>
        <dbReference type="ChEBI" id="CHEBI:58349"/>
        <dbReference type="ChEBI" id="CHEBI:145276"/>
    </reaction>
    <physiologicalReaction direction="right-to-left" evidence="22">
        <dbReference type="Rhea" id="RHEA:50790"/>
    </physiologicalReaction>
</comment>
<dbReference type="InterPro" id="IPR036291">
    <property type="entry name" value="NAD(P)-bd_dom_sf"/>
</dbReference>
<feature type="domain" description="Enoyl reductase (ER)" evidence="35">
    <location>
        <begin position="19"/>
        <end position="328"/>
    </location>
</feature>
<protein>
    <recommendedName>
        <fullName evidence="6">Prostaglandin reductase 1</fullName>
        <ecNumber evidence="4">1.3.1.48</ecNumber>
        <ecNumber evidence="5">1.3.1.74</ecNumber>
    </recommendedName>
    <alternativeName>
        <fullName evidence="19">15-oxoprostaglandin 13-reductase</fullName>
    </alternativeName>
    <alternativeName>
        <fullName evidence="17">Dithiolethione-inducible gene 1 protein</fullName>
    </alternativeName>
    <alternativeName>
        <fullName evidence="16">Leukotriene B4 12-hydroxydehydrogenase</fullName>
    </alternativeName>
    <alternativeName>
        <fullName evidence="18">NAD(P)H-dependent alkenal/one oxidoreductase</fullName>
    </alternativeName>
</protein>
<dbReference type="SUPFAM" id="SSF51735">
    <property type="entry name" value="NAD(P)-binding Rossmann-fold domains"/>
    <property type="match status" value="1"/>
</dbReference>
<dbReference type="AlphaFoldDB" id="A0AAW1UUR7"/>
<keyword evidence="7" id="KW-0963">Cytoplasm</keyword>
<comment type="catalytic activity">
    <reaction evidence="33">
        <text>an n-alkanal + NADP(+) = an alk-2-enal + NADPH + H(+)</text>
        <dbReference type="Rhea" id="RHEA:13737"/>
        <dbReference type="ChEBI" id="CHEBI:12834"/>
        <dbReference type="ChEBI" id="CHEBI:13757"/>
        <dbReference type="ChEBI" id="CHEBI:15378"/>
        <dbReference type="ChEBI" id="CHEBI:57783"/>
        <dbReference type="ChEBI" id="CHEBI:58349"/>
        <dbReference type="EC" id="1.3.1.74"/>
    </reaction>
    <physiologicalReaction direction="right-to-left" evidence="33">
        <dbReference type="Rhea" id="RHEA:13739"/>
    </physiologicalReaction>
</comment>
<comment type="catalytic activity">
    <reaction evidence="26">
        <text>nonan-2-one + NADP(+) = (3E)-nonen-2-one + NADPH + H(+)</text>
        <dbReference type="Rhea" id="RHEA:50616"/>
        <dbReference type="ChEBI" id="CHEBI:15378"/>
        <dbReference type="ChEBI" id="CHEBI:57783"/>
        <dbReference type="ChEBI" id="CHEBI:58349"/>
        <dbReference type="ChEBI" id="CHEBI:77927"/>
        <dbReference type="ChEBI" id="CHEBI:133457"/>
    </reaction>
    <physiologicalReaction direction="right-to-left" evidence="26">
        <dbReference type="Rhea" id="RHEA:50618"/>
    </physiologicalReaction>
</comment>
<evidence type="ECO:0000256" key="26">
    <source>
        <dbReference type="ARBA" id="ARBA00048066"/>
    </source>
</evidence>
<evidence type="ECO:0000313" key="36">
    <source>
        <dbReference type="EMBL" id="KAK9886583.1"/>
    </source>
</evidence>
<keyword evidence="13" id="KW-0560">Oxidoreductase</keyword>
<dbReference type="FunFam" id="3.40.50.720:FF:000121">
    <property type="entry name" value="Prostaglandin reductase 2"/>
    <property type="match status" value="1"/>
</dbReference>
<evidence type="ECO:0000256" key="6">
    <source>
        <dbReference type="ARBA" id="ARBA00020651"/>
    </source>
</evidence>
<comment type="catalytic activity">
    <reaction evidence="29">
        <text>20-hydroxy-leukotriene B4 + NADP(+) = 12-oxo-20-hydroxy-leukotriene B4 + NADPH + H(+)</text>
        <dbReference type="Rhea" id="RHEA:51208"/>
        <dbReference type="ChEBI" id="CHEBI:15378"/>
        <dbReference type="ChEBI" id="CHEBI:57460"/>
        <dbReference type="ChEBI" id="CHEBI:57783"/>
        <dbReference type="ChEBI" id="CHEBI:58349"/>
        <dbReference type="ChEBI" id="CHEBI:133346"/>
    </reaction>
    <physiologicalReaction direction="left-to-right" evidence="29">
        <dbReference type="Rhea" id="RHEA:51209"/>
    </physiologicalReaction>
</comment>
<dbReference type="Pfam" id="PF00107">
    <property type="entry name" value="ADH_zinc_N"/>
    <property type="match status" value="1"/>
</dbReference>
<comment type="similarity">
    <text evidence="2">Belongs to the NADP-dependent oxidoreductase L4BD family.</text>
</comment>
<dbReference type="EC" id="1.3.1.48" evidence="4"/>
<dbReference type="Gene3D" id="3.40.50.720">
    <property type="entry name" value="NAD(P)-binding Rossmann-like Domain"/>
    <property type="match status" value="1"/>
</dbReference>
<evidence type="ECO:0000256" key="29">
    <source>
        <dbReference type="ARBA" id="ARBA00048591"/>
    </source>
</evidence>
<evidence type="ECO:0000256" key="1">
    <source>
        <dbReference type="ARBA" id="ARBA00004496"/>
    </source>
</evidence>
<evidence type="ECO:0000256" key="13">
    <source>
        <dbReference type="ARBA" id="ARBA00023002"/>
    </source>
</evidence>
<evidence type="ECO:0000256" key="23">
    <source>
        <dbReference type="ARBA" id="ARBA00047871"/>
    </source>
</evidence>
<evidence type="ECO:0000256" key="28">
    <source>
        <dbReference type="ARBA" id="ARBA00048387"/>
    </source>
</evidence>
<keyword evidence="11" id="KW-0521">NADP</keyword>
<dbReference type="InterPro" id="IPR045010">
    <property type="entry name" value="MDR_fam"/>
</dbReference>
<evidence type="ECO:0000256" key="16">
    <source>
        <dbReference type="ARBA" id="ARBA00031851"/>
    </source>
</evidence>
<evidence type="ECO:0000256" key="9">
    <source>
        <dbReference type="ARBA" id="ARBA00022553"/>
    </source>
</evidence>
<evidence type="ECO:0000256" key="5">
    <source>
        <dbReference type="ARBA" id="ARBA00012410"/>
    </source>
</evidence>
<evidence type="ECO:0000256" key="18">
    <source>
        <dbReference type="ARBA" id="ARBA00032297"/>
    </source>
</evidence>
<comment type="catalytic activity">
    <reaction evidence="20">
        <text>octanal + NADP(+) = (2E)-octenal + NADPH + H(+)</text>
        <dbReference type="Rhea" id="RHEA:50780"/>
        <dbReference type="ChEBI" id="CHEBI:15378"/>
        <dbReference type="ChEBI" id="CHEBI:17935"/>
        <dbReference type="ChEBI" id="CHEBI:57783"/>
        <dbReference type="ChEBI" id="CHEBI:58349"/>
        <dbReference type="ChEBI" id="CHEBI:61748"/>
    </reaction>
    <physiologicalReaction direction="right-to-left" evidence="20">
        <dbReference type="Rhea" id="RHEA:50782"/>
    </physiologicalReaction>
</comment>
<comment type="catalytic activity">
    <reaction evidence="34">
        <text>hexanal + NADP(+) = (E)-hex-2-enal + NADPH + H(+)</text>
        <dbReference type="Rhea" id="RHEA:50776"/>
        <dbReference type="ChEBI" id="CHEBI:15378"/>
        <dbReference type="ChEBI" id="CHEBI:28913"/>
        <dbReference type="ChEBI" id="CHEBI:57783"/>
        <dbReference type="ChEBI" id="CHEBI:58349"/>
        <dbReference type="ChEBI" id="CHEBI:88528"/>
    </reaction>
    <physiologicalReaction direction="right-to-left" evidence="34">
        <dbReference type="Rhea" id="RHEA:50778"/>
    </physiologicalReaction>
</comment>
<dbReference type="GO" id="GO:0005737">
    <property type="term" value="C:cytoplasm"/>
    <property type="evidence" value="ECO:0007669"/>
    <property type="project" value="UniProtKB-SubCell"/>
</dbReference>
<evidence type="ECO:0000256" key="33">
    <source>
        <dbReference type="ARBA" id="ARBA00049179"/>
    </source>
</evidence>
<dbReference type="GO" id="GO:0047522">
    <property type="term" value="F:15-oxoprostaglandin 13-reductase [NAD(P)+] activity"/>
    <property type="evidence" value="ECO:0007669"/>
    <property type="project" value="UniProtKB-EC"/>
</dbReference>
<comment type="catalytic activity">
    <reaction evidence="25">
        <text>dodecanal + NADP(+) = (2E)-dodecenal + NADPH + H(+)</text>
        <dbReference type="Rhea" id="RHEA:50784"/>
        <dbReference type="ChEBI" id="CHEBI:15378"/>
        <dbReference type="ChEBI" id="CHEBI:27836"/>
        <dbReference type="ChEBI" id="CHEBI:57783"/>
        <dbReference type="ChEBI" id="CHEBI:58349"/>
        <dbReference type="ChEBI" id="CHEBI:133741"/>
    </reaction>
    <physiologicalReaction direction="right-to-left" evidence="25">
        <dbReference type="Rhea" id="RHEA:50786"/>
    </physiologicalReaction>
</comment>
<evidence type="ECO:0000256" key="32">
    <source>
        <dbReference type="ARBA" id="ARBA00049070"/>
    </source>
</evidence>
<dbReference type="SMART" id="SM00829">
    <property type="entry name" value="PKS_ER"/>
    <property type="match status" value="1"/>
</dbReference>
<keyword evidence="15" id="KW-0379">Hydroxylation</keyword>
<comment type="catalytic activity">
    <reaction evidence="31">
        <text>(5S,12S)-dihydroxy-(6E,10E,12E,14Z)-eicosatetraenoate + NADP(+) = 12-oxo-(5S)-hydroxy-(6E,8E,10E,14Z)-eicosatetraenoate + NADPH + H(+)</text>
        <dbReference type="Rhea" id="RHEA:51212"/>
        <dbReference type="ChEBI" id="CHEBI:15378"/>
        <dbReference type="ChEBI" id="CHEBI:57783"/>
        <dbReference type="ChEBI" id="CHEBI:58349"/>
        <dbReference type="ChEBI" id="CHEBI:133974"/>
        <dbReference type="ChEBI" id="CHEBI:133975"/>
    </reaction>
    <physiologicalReaction direction="left-to-right" evidence="31">
        <dbReference type="Rhea" id="RHEA:51213"/>
    </physiologicalReaction>
</comment>
<evidence type="ECO:0000256" key="34">
    <source>
        <dbReference type="ARBA" id="ARBA00049368"/>
    </source>
</evidence>
<evidence type="ECO:0000256" key="17">
    <source>
        <dbReference type="ARBA" id="ARBA00032255"/>
    </source>
</evidence>
<dbReference type="InterPro" id="IPR020843">
    <property type="entry name" value="ER"/>
</dbReference>
<evidence type="ECO:0000256" key="27">
    <source>
        <dbReference type="ARBA" id="ARBA00048290"/>
    </source>
</evidence>
<dbReference type="GO" id="GO:0032440">
    <property type="term" value="F:2-alkenal reductase [NAD(P)H] activity"/>
    <property type="evidence" value="ECO:0007669"/>
    <property type="project" value="UniProtKB-EC"/>
</dbReference>
<evidence type="ECO:0000256" key="3">
    <source>
        <dbReference type="ARBA" id="ARBA00011852"/>
    </source>
</evidence>
<evidence type="ECO:0000256" key="24">
    <source>
        <dbReference type="ARBA" id="ARBA00047878"/>
    </source>
</evidence>
<dbReference type="SUPFAM" id="SSF50129">
    <property type="entry name" value="GroES-like"/>
    <property type="match status" value="1"/>
</dbReference>
<evidence type="ECO:0000256" key="10">
    <source>
        <dbReference type="ARBA" id="ARBA00022832"/>
    </source>
</evidence>
<keyword evidence="8" id="KW-0644">Prostaglandin metabolism</keyword>
<dbReference type="PANTHER" id="PTHR43205:SF7">
    <property type="entry name" value="PROSTAGLANDIN REDUCTASE 1"/>
    <property type="match status" value="1"/>
</dbReference>
<comment type="catalytic activity">
    <reaction evidence="28">
        <text>4-hydroxynonanal + NADP(+) = (E)-4-hydroxynon-2-enal + NADPH + H(+)</text>
        <dbReference type="Rhea" id="RHEA:64736"/>
        <dbReference type="ChEBI" id="CHEBI:15378"/>
        <dbReference type="ChEBI" id="CHEBI:57783"/>
        <dbReference type="ChEBI" id="CHEBI:58349"/>
        <dbReference type="ChEBI" id="CHEBI:58968"/>
        <dbReference type="ChEBI" id="CHEBI:156112"/>
    </reaction>
    <physiologicalReaction direction="right-to-left" evidence="28">
        <dbReference type="Rhea" id="RHEA:64738"/>
    </physiologicalReaction>
</comment>
<reference evidence="36 37" key="1">
    <citation type="submission" date="2023-03" db="EMBL/GenBank/DDBJ databases">
        <title>Genome insight into feeding habits of ladybird beetles.</title>
        <authorList>
            <person name="Li H.-S."/>
            <person name="Huang Y.-H."/>
            <person name="Pang H."/>
        </authorList>
    </citation>
    <scope>NUCLEOTIDE SEQUENCE [LARGE SCALE GENOMIC DNA]</scope>
    <source>
        <strain evidence="36">SYSU_2023b</strain>
        <tissue evidence="36">Whole body</tissue>
    </source>
</reference>
<evidence type="ECO:0000256" key="15">
    <source>
        <dbReference type="ARBA" id="ARBA00023278"/>
    </source>
</evidence>
<evidence type="ECO:0000256" key="22">
    <source>
        <dbReference type="ARBA" id="ARBA00047742"/>
    </source>
</evidence>
<dbReference type="CDD" id="cd08294">
    <property type="entry name" value="leukotriene_B4_DH_like"/>
    <property type="match status" value="1"/>
</dbReference>
<dbReference type="EMBL" id="JARQZJ010000101">
    <property type="protein sequence ID" value="KAK9886583.1"/>
    <property type="molecule type" value="Genomic_DNA"/>
</dbReference>
<comment type="catalytic activity">
    <reaction evidence="24">
        <text>13,14-dihydro-15-oxo-prostaglandin F1alpha + NADP(+) = 15-oxoprostaglandin F1alpha + NADPH + H(+)</text>
        <dbReference type="Rhea" id="RHEA:50592"/>
        <dbReference type="ChEBI" id="CHEBI:15378"/>
        <dbReference type="ChEBI" id="CHEBI:57783"/>
        <dbReference type="ChEBI" id="CHEBI:58349"/>
        <dbReference type="ChEBI" id="CHEBI:79072"/>
        <dbReference type="ChEBI" id="CHEBI:133411"/>
    </reaction>
    <physiologicalReaction direction="right-to-left" evidence="24">
        <dbReference type="Rhea" id="RHEA:50594"/>
    </physiologicalReaction>
</comment>
<dbReference type="Pfam" id="PF16884">
    <property type="entry name" value="ADH_N_2"/>
    <property type="match status" value="1"/>
</dbReference>
<comment type="subcellular location">
    <subcellularLocation>
        <location evidence="1">Cytoplasm</location>
    </subcellularLocation>
</comment>
<comment type="catalytic activity">
    <reaction evidence="23">
        <text>leukotriene B4 + NADP(+) = 12-oxo-leukotriene B4 + NADPH + H(+)</text>
        <dbReference type="Rhea" id="RHEA:50608"/>
        <dbReference type="ChEBI" id="CHEBI:15378"/>
        <dbReference type="ChEBI" id="CHEBI:57461"/>
        <dbReference type="ChEBI" id="CHEBI:57783"/>
        <dbReference type="ChEBI" id="CHEBI:58349"/>
        <dbReference type="ChEBI" id="CHEBI:133309"/>
    </reaction>
    <physiologicalReaction direction="left-to-right" evidence="23">
        <dbReference type="Rhea" id="RHEA:50609"/>
    </physiologicalReaction>
</comment>
<evidence type="ECO:0000256" key="30">
    <source>
        <dbReference type="ARBA" id="ARBA00048953"/>
    </source>
</evidence>
<evidence type="ECO:0000256" key="4">
    <source>
        <dbReference type="ARBA" id="ARBA00011981"/>
    </source>
</evidence>
<evidence type="ECO:0000256" key="8">
    <source>
        <dbReference type="ARBA" id="ARBA00022501"/>
    </source>
</evidence>
<name>A0AAW1UUR7_9CUCU</name>
<evidence type="ECO:0000256" key="14">
    <source>
        <dbReference type="ARBA" id="ARBA00023098"/>
    </source>
</evidence>
<evidence type="ECO:0000259" key="35">
    <source>
        <dbReference type="SMART" id="SM00829"/>
    </source>
</evidence>
<evidence type="ECO:0000256" key="2">
    <source>
        <dbReference type="ARBA" id="ARBA00010460"/>
    </source>
</evidence>
<evidence type="ECO:0000256" key="11">
    <source>
        <dbReference type="ARBA" id="ARBA00022857"/>
    </source>
</evidence>
<proteinExistence type="inferred from homology"/>
<dbReference type="InterPro" id="IPR041694">
    <property type="entry name" value="ADH_N_2"/>
</dbReference>
<dbReference type="InterPro" id="IPR011032">
    <property type="entry name" value="GroES-like_sf"/>
</dbReference>
<gene>
    <name evidence="36" type="ORF">WA026_017512</name>
</gene>
<keyword evidence="12" id="KW-0007">Acetylation</keyword>
<evidence type="ECO:0000256" key="20">
    <source>
        <dbReference type="ARBA" id="ARBA00047461"/>
    </source>
</evidence>
<dbReference type="InterPro" id="IPR014190">
    <property type="entry name" value="PTGR1"/>
</dbReference>
<dbReference type="EC" id="1.3.1.74" evidence="5"/>
<comment type="catalytic activity">
    <reaction evidence="27">
        <text>13,14-dihydro-15-oxo-PGF2alpha + NADP(+) = 15-oxoprostaglandin F2alpha + NADPH + H(+)</text>
        <dbReference type="Rhea" id="RHEA:50588"/>
        <dbReference type="ChEBI" id="CHEBI:15378"/>
        <dbReference type="ChEBI" id="CHEBI:57783"/>
        <dbReference type="ChEBI" id="CHEBI:58349"/>
        <dbReference type="ChEBI" id="CHEBI:133374"/>
        <dbReference type="ChEBI" id="CHEBI:133409"/>
    </reaction>
    <physiologicalReaction direction="right-to-left" evidence="27">
        <dbReference type="Rhea" id="RHEA:50590"/>
    </physiologicalReaction>
</comment>
<keyword evidence="14" id="KW-0443">Lipid metabolism</keyword>
<sequence>MVKAKKFIIKKNFNGFPEETDVQIEEEYLPTLQDGEFLCESLYISVDPYQRCYAQKVGDVALGILIARVIESKNPKYLVGNHVVVDYGWKTYHIHNGAPSMWGIPPIIIDENLDVPLSYFLGVLGHTGLSAYFGLLRICRPKPGETVIVSGAAGAVGSIAGQIAKIKGCKVLGVVGTNEKGLWITKELGFDGYINYKTENVSQALDVLAPEGIDCYFDNVGGTISSQILKHMKVYGRIAVCGSISNYNDTEETKIPAFQITLIFKQLKMEGFLLTQYVEELDEGMNDLARWIKEGKLKSKETITKGFENTFKAFTDMLKGINFGKAVVEL</sequence>
<dbReference type="GO" id="GO:0006693">
    <property type="term" value="P:prostaglandin metabolic process"/>
    <property type="evidence" value="ECO:0007669"/>
    <property type="project" value="UniProtKB-KW"/>
</dbReference>
<keyword evidence="9" id="KW-0597">Phosphoprotein</keyword>
<evidence type="ECO:0000256" key="19">
    <source>
        <dbReference type="ARBA" id="ARBA00033119"/>
    </source>
</evidence>
<keyword evidence="37" id="KW-1185">Reference proteome</keyword>
<dbReference type="Proteomes" id="UP001431783">
    <property type="component" value="Unassembled WGS sequence"/>
</dbReference>
<evidence type="ECO:0000256" key="21">
    <source>
        <dbReference type="ARBA" id="ARBA00047617"/>
    </source>
</evidence>
<organism evidence="36 37">
    <name type="scientific">Henosepilachna vigintioctopunctata</name>
    <dbReference type="NCBI Taxonomy" id="420089"/>
    <lineage>
        <taxon>Eukaryota</taxon>
        <taxon>Metazoa</taxon>
        <taxon>Ecdysozoa</taxon>
        <taxon>Arthropoda</taxon>
        <taxon>Hexapoda</taxon>
        <taxon>Insecta</taxon>
        <taxon>Pterygota</taxon>
        <taxon>Neoptera</taxon>
        <taxon>Endopterygota</taxon>
        <taxon>Coleoptera</taxon>
        <taxon>Polyphaga</taxon>
        <taxon>Cucujiformia</taxon>
        <taxon>Coccinelloidea</taxon>
        <taxon>Coccinellidae</taxon>
        <taxon>Epilachninae</taxon>
        <taxon>Epilachnini</taxon>
        <taxon>Henosepilachna</taxon>
    </lineage>
</organism>
<evidence type="ECO:0000256" key="25">
    <source>
        <dbReference type="ARBA" id="ARBA00047903"/>
    </source>
</evidence>
<dbReference type="Gene3D" id="3.90.180.10">
    <property type="entry name" value="Medium-chain alcohol dehydrogenases, catalytic domain"/>
    <property type="match status" value="1"/>
</dbReference>
<accession>A0AAW1UUR7</accession>